<keyword evidence="3" id="KW-1185">Reference proteome</keyword>
<dbReference type="RefSeq" id="WP_081135269.1">
    <property type="nucleotide sequence ID" value="NZ_MWUE01000003.1"/>
</dbReference>
<accession>A0A1V9DRD3</accession>
<dbReference type="OrthoDB" id="8635030at2"/>
<dbReference type="EMBL" id="MWUE01000003">
    <property type="protein sequence ID" value="OQP36265.1"/>
    <property type="molecule type" value="Genomic_DNA"/>
</dbReference>
<keyword evidence="1" id="KW-0732">Signal</keyword>
<evidence type="ECO:0000256" key="1">
    <source>
        <dbReference type="SAM" id="SignalP"/>
    </source>
</evidence>
<reference evidence="2 3" key="1">
    <citation type="submission" date="2017-02" db="EMBL/GenBank/DDBJ databases">
        <title>Whole genome shotgun sequence of Pantoea agglomerans strain AS1 isolated from a cycad, Zamia floridana in Central Florida, USA.</title>
        <authorList>
            <person name="Lata P."/>
            <person name="Govindarajan S."/>
            <person name="Qi F."/>
            <person name="Li J.-L."/>
            <person name="Maurya S.K."/>
            <person name="Sahoo M.K."/>
        </authorList>
    </citation>
    <scope>NUCLEOTIDE SEQUENCE [LARGE SCALE GENOMIC DNA]</scope>
    <source>
        <strain evidence="2 3">AS1</strain>
    </source>
</reference>
<dbReference type="Proteomes" id="UP000192769">
    <property type="component" value="Unassembled WGS sequence"/>
</dbReference>
<feature type="signal peptide" evidence="1">
    <location>
        <begin position="1"/>
        <end position="21"/>
    </location>
</feature>
<organism evidence="2 3">
    <name type="scientific">Pantoea latae</name>
    <dbReference type="NCBI Taxonomy" id="1964541"/>
    <lineage>
        <taxon>Bacteria</taxon>
        <taxon>Pseudomonadati</taxon>
        <taxon>Pseudomonadota</taxon>
        <taxon>Gammaproteobacteria</taxon>
        <taxon>Enterobacterales</taxon>
        <taxon>Erwiniaceae</taxon>
        <taxon>Pantoea</taxon>
    </lineage>
</organism>
<dbReference type="Pfam" id="PF12318">
    <property type="entry name" value="FAD-SLDH"/>
    <property type="match status" value="1"/>
</dbReference>
<sequence>MTHYSRRRVLKMAGLVAIASAAGQLLPLPRLRAAQPDAPLPGLDDFMQVSRLLTQQENLNATVAHALMLALGQTQKGFARALTQLNSLLQSQPALLQQDRLRFAEADAESQKLAQAILGGWYNGVVGKGDRALYVTYVNTLASELVSDKLVPPSFSYGQIGSWAQQP</sequence>
<comment type="caution">
    <text evidence="2">The sequence shown here is derived from an EMBL/GenBank/DDBJ whole genome shotgun (WGS) entry which is preliminary data.</text>
</comment>
<dbReference type="InterPro" id="IPR006311">
    <property type="entry name" value="TAT_signal"/>
</dbReference>
<dbReference type="PROSITE" id="PS51318">
    <property type="entry name" value="TAT"/>
    <property type="match status" value="1"/>
</dbReference>
<feature type="chain" id="PRO_5012076804" description="Sorbitol dehydrogenase" evidence="1">
    <location>
        <begin position="22"/>
        <end position="167"/>
    </location>
</feature>
<dbReference type="InterPro" id="IPR024651">
    <property type="entry name" value="FAD-SLDH_ssu"/>
</dbReference>
<dbReference type="AlphaFoldDB" id="A0A1V9DRD3"/>
<evidence type="ECO:0000313" key="2">
    <source>
        <dbReference type="EMBL" id="OQP36265.1"/>
    </source>
</evidence>
<evidence type="ECO:0000313" key="3">
    <source>
        <dbReference type="Proteomes" id="UP000192769"/>
    </source>
</evidence>
<proteinExistence type="predicted"/>
<gene>
    <name evidence="2" type="ORF">B2J69_01440</name>
</gene>
<name>A0A1V9DRD3_9GAMM</name>
<evidence type="ECO:0008006" key="4">
    <source>
        <dbReference type="Google" id="ProtNLM"/>
    </source>
</evidence>
<protein>
    <recommendedName>
        <fullName evidence="4">Sorbitol dehydrogenase</fullName>
    </recommendedName>
</protein>